<evidence type="ECO:0000256" key="3">
    <source>
        <dbReference type="ARBA" id="ARBA00022729"/>
    </source>
</evidence>
<sequence>MFEALWPPSSGEASSSIMRGVFIAGVVAAFAITVVDSLSCAQCGQFNSTCSANATECEEGSFSCVESYVNSTLGGFLHLYQNKFCSASNCTKNSTENSTEVAFTVHLFDDQRYHFASQCCQGEACKGTGYGCESLIPKKQNKTKSVGRDESKTGSFADVHCMSCYGDDNTACEEKPQQCYEGEQCVHIIAELTNGTGRVELKGCSDITNSTCKFLSTVPTTVGEFVFKLVECSEHTESNLTTVTPPGTNASFSSSTPPGGKTSVTSVTTPGIKTSTTSVTPQASLGIQVSFTSSIFISLLLLKLLF</sequence>
<comment type="subcellular location">
    <subcellularLocation>
        <location evidence="1">Secreted</location>
    </subcellularLocation>
</comment>
<gene>
    <name evidence="6" type="ORF">APTSU1_001134700</name>
</gene>
<organism evidence="6 7">
    <name type="scientific">Apodemus speciosus</name>
    <name type="common">Large Japanese field mouse</name>
    <dbReference type="NCBI Taxonomy" id="105296"/>
    <lineage>
        <taxon>Eukaryota</taxon>
        <taxon>Metazoa</taxon>
        <taxon>Chordata</taxon>
        <taxon>Craniata</taxon>
        <taxon>Vertebrata</taxon>
        <taxon>Euteleostomi</taxon>
        <taxon>Mammalia</taxon>
        <taxon>Eutheria</taxon>
        <taxon>Euarchontoglires</taxon>
        <taxon>Glires</taxon>
        <taxon>Rodentia</taxon>
        <taxon>Myomorpha</taxon>
        <taxon>Muroidea</taxon>
        <taxon>Muridae</taxon>
        <taxon>Murinae</taxon>
        <taxon>Apodemus</taxon>
    </lineage>
</organism>
<keyword evidence="7" id="KW-1185">Reference proteome</keyword>
<keyword evidence="2" id="KW-0964">Secreted</keyword>
<dbReference type="Pfam" id="PF00021">
    <property type="entry name" value="UPAR_LY6"/>
    <property type="match status" value="2"/>
</dbReference>
<feature type="domain" description="UPAR/Ly6" evidence="5">
    <location>
        <begin position="37"/>
        <end position="126"/>
    </location>
</feature>
<dbReference type="CDD" id="cd23568">
    <property type="entry name" value="TFP_LU_ECD_LYPD8_rpt1"/>
    <property type="match status" value="1"/>
</dbReference>
<evidence type="ECO:0000259" key="5">
    <source>
        <dbReference type="Pfam" id="PF00021"/>
    </source>
</evidence>
<feature type="region of interest" description="Disordered" evidence="4">
    <location>
        <begin position="238"/>
        <end position="269"/>
    </location>
</feature>
<dbReference type="InterPro" id="IPR045860">
    <property type="entry name" value="Snake_toxin-like_sf"/>
</dbReference>
<dbReference type="CDD" id="cd23569">
    <property type="entry name" value="TFP_LU_ECD_LYPD8_rpt2"/>
    <property type="match status" value="1"/>
</dbReference>
<feature type="domain" description="UPAR/Ly6" evidence="5">
    <location>
        <begin position="158"/>
        <end position="216"/>
    </location>
</feature>
<protein>
    <submittedName>
        <fullName evidence="6">Ly6/PLAUR domain-containing protein 8</fullName>
    </submittedName>
</protein>
<evidence type="ECO:0000313" key="6">
    <source>
        <dbReference type="EMBL" id="GAB1296112.1"/>
    </source>
</evidence>
<reference evidence="6 7" key="1">
    <citation type="submission" date="2024-08" db="EMBL/GenBank/DDBJ databases">
        <title>The draft genome of Apodemus speciosus.</title>
        <authorList>
            <person name="Nabeshima K."/>
            <person name="Suzuki S."/>
            <person name="Onuma M."/>
        </authorList>
    </citation>
    <scope>NUCLEOTIDE SEQUENCE [LARGE SCALE GENOMIC DNA]</scope>
    <source>
        <strain evidence="6">IB14-021</strain>
    </source>
</reference>
<dbReference type="Proteomes" id="UP001623349">
    <property type="component" value="Unassembled WGS sequence"/>
</dbReference>
<comment type="caution">
    <text evidence="6">The sequence shown here is derived from an EMBL/GenBank/DDBJ whole genome shotgun (WGS) entry which is preliminary data.</text>
</comment>
<evidence type="ECO:0000256" key="2">
    <source>
        <dbReference type="ARBA" id="ARBA00022525"/>
    </source>
</evidence>
<evidence type="ECO:0000256" key="1">
    <source>
        <dbReference type="ARBA" id="ARBA00004613"/>
    </source>
</evidence>
<proteinExistence type="predicted"/>
<dbReference type="InterPro" id="IPR016054">
    <property type="entry name" value="LY6_UPA_recep-like"/>
</dbReference>
<dbReference type="SUPFAM" id="SSF57302">
    <property type="entry name" value="Snake toxin-like"/>
    <property type="match status" value="1"/>
</dbReference>
<dbReference type="EMBL" id="BAAFST010000011">
    <property type="protein sequence ID" value="GAB1296112.1"/>
    <property type="molecule type" value="Genomic_DNA"/>
</dbReference>
<name>A0ABQ0FA25_APOSI</name>
<keyword evidence="3" id="KW-0732">Signal</keyword>
<dbReference type="PANTHER" id="PTHR20914">
    <property type="entry name" value="LY6/PLAUR DOMAIN-CONTAINING PROTEIN 8"/>
    <property type="match status" value="1"/>
</dbReference>
<evidence type="ECO:0000256" key="4">
    <source>
        <dbReference type="SAM" id="MobiDB-lite"/>
    </source>
</evidence>
<accession>A0ABQ0FA25</accession>
<evidence type="ECO:0000313" key="7">
    <source>
        <dbReference type="Proteomes" id="UP001623349"/>
    </source>
</evidence>
<dbReference type="InterPro" id="IPR050918">
    <property type="entry name" value="CNF-like_PLA2_Inhibitor"/>
</dbReference>
<dbReference type="PANTHER" id="PTHR20914:SF2">
    <property type="entry name" value="LY6_PLAUR DOMAIN-CONTAINING PROTEIN 8"/>
    <property type="match status" value="1"/>
</dbReference>